<keyword evidence="1" id="KW-0012">Acyltransferase</keyword>
<keyword evidence="1" id="KW-0808">Transferase</keyword>
<comment type="caution">
    <text evidence="1">The sequence shown here is derived from an EMBL/GenBank/DDBJ whole genome shotgun (WGS) entry which is preliminary data.</text>
</comment>
<dbReference type="GO" id="GO:0016746">
    <property type="term" value="F:acyltransferase activity"/>
    <property type="evidence" value="ECO:0007669"/>
    <property type="project" value="UniProtKB-KW"/>
</dbReference>
<dbReference type="RefSeq" id="WP_422677607.1">
    <property type="nucleotide sequence ID" value="NZ_JABFTX010000002.1"/>
</dbReference>
<gene>
    <name evidence="1" type="ORF">HOP53_09915</name>
</gene>
<accession>A0ABS9A2V0</accession>
<dbReference type="EMBL" id="JABFTX010000002">
    <property type="protein sequence ID" value="MCE8003148.1"/>
    <property type="molecule type" value="Genomic_DNA"/>
</dbReference>
<dbReference type="SUPFAM" id="SSF55729">
    <property type="entry name" value="Acyl-CoA N-acyltransferases (Nat)"/>
    <property type="match status" value="1"/>
</dbReference>
<name>A0ABS9A2V0_9GAMM</name>
<dbReference type="InterPro" id="IPR022484">
    <property type="entry name" value="PEP-CTERM/exosrtase_acylTfrase"/>
</dbReference>
<organism evidence="1 2">
    <name type="scientific">Billgrantia ethanolica</name>
    <dbReference type="NCBI Taxonomy" id="2733486"/>
    <lineage>
        <taxon>Bacteria</taxon>
        <taxon>Pseudomonadati</taxon>
        <taxon>Pseudomonadota</taxon>
        <taxon>Gammaproteobacteria</taxon>
        <taxon>Oceanospirillales</taxon>
        <taxon>Halomonadaceae</taxon>
        <taxon>Billgrantia</taxon>
    </lineage>
</organism>
<dbReference type="Pfam" id="PF13444">
    <property type="entry name" value="Acetyltransf_5"/>
    <property type="match status" value="1"/>
</dbReference>
<evidence type="ECO:0000313" key="1">
    <source>
        <dbReference type="EMBL" id="MCE8003148.1"/>
    </source>
</evidence>
<dbReference type="Proteomes" id="UP001320168">
    <property type="component" value="Unassembled WGS sequence"/>
</dbReference>
<dbReference type="Gene3D" id="3.40.630.30">
    <property type="match status" value="1"/>
</dbReference>
<sequence>MRRSKRQQQGAGNRSEAFRQLDKDFAFKLACDDKDRHRVYRLRYRVYCQEIGYSPPNDDDRALEQDAYDANALHCLLEHRASGIAAGCFRLVLPASDDTQAKIKLPLQEYGGRSLTHSLLHPDRLPIKEICEISRFATAREFRNRPIKHETLGENSIAYEFSPEERRVFPLLTIALFLATHSLVDLVGRRHIFAMMASRLPRLLAMSGFRFTRVGDAIELHGRRHAFYIDNHVAQRDMNRELAEPYRQIHRQLAPQLALALAGRDLMSLVEPS</sequence>
<evidence type="ECO:0000313" key="2">
    <source>
        <dbReference type="Proteomes" id="UP001320168"/>
    </source>
</evidence>
<dbReference type="InterPro" id="IPR016181">
    <property type="entry name" value="Acyl_CoA_acyltransferase"/>
</dbReference>
<protein>
    <submittedName>
        <fullName evidence="1">PEP-CTERM/exosortase system-associated acyltransferase</fullName>
    </submittedName>
</protein>
<proteinExistence type="predicted"/>
<dbReference type="NCBIfam" id="TIGR03694">
    <property type="entry name" value="exosort_acyl"/>
    <property type="match status" value="1"/>
</dbReference>
<reference evidence="1 2" key="1">
    <citation type="journal article" date="2021" name="Front. Microbiol.">
        <title>Aerobic Denitrification and Heterotrophic Sulfur Oxidation in the Genus Halomonas Revealed by Six Novel Species Characterizations and Genome-Based Analysis.</title>
        <authorList>
            <person name="Wang L."/>
            <person name="Shao Z."/>
        </authorList>
    </citation>
    <scope>NUCLEOTIDE SEQUENCE [LARGE SCALE GENOMIC DNA]</scope>
    <source>
        <strain evidence="1 2">MCCC 1A11081</strain>
    </source>
</reference>
<keyword evidence="2" id="KW-1185">Reference proteome</keyword>